<dbReference type="EC" id="3.2.1.25" evidence="5"/>
<dbReference type="InterPro" id="IPR008979">
    <property type="entry name" value="Galactose-bd-like_sf"/>
</dbReference>
<evidence type="ECO:0000313" key="15">
    <source>
        <dbReference type="EMBL" id="CEH14504.1"/>
    </source>
</evidence>
<dbReference type="STRING" id="401625.A0A0P1BEE9"/>
<dbReference type="PANTHER" id="PTHR43730:SF5">
    <property type="entry name" value="BETA-MANNOSIDASE A"/>
    <property type="match status" value="1"/>
</dbReference>
<comment type="catalytic activity">
    <reaction evidence="1">
        <text>Hydrolysis of terminal, non-reducing beta-D-mannose residues in beta-D-mannosides.</text>
        <dbReference type="EC" id="3.2.1.25"/>
    </reaction>
</comment>
<dbReference type="InterPro" id="IPR017853">
    <property type="entry name" value="GH"/>
</dbReference>
<evidence type="ECO:0000256" key="6">
    <source>
        <dbReference type="ARBA" id="ARBA00021795"/>
    </source>
</evidence>
<organism evidence="15 16">
    <name type="scientific">Ceraceosorus bombacis</name>
    <dbReference type="NCBI Taxonomy" id="401625"/>
    <lineage>
        <taxon>Eukaryota</taxon>
        <taxon>Fungi</taxon>
        <taxon>Dikarya</taxon>
        <taxon>Basidiomycota</taxon>
        <taxon>Ustilaginomycotina</taxon>
        <taxon>Exobasidiomycetes</taxon>
        <taxon>Ceraceosorales</taxon>
        <taxon>Ceraceosoraceae</taxon>
        <taxon>Ceraceosorus</taxon>
    </lineage>
</organism>
<keyword evidence="10" id="KW-0326">Glycosidase</keyword>
<keyword evidence="8" id="KW-0378">Hydrolase</keyword>
<reference evidence="16" key="1">
    <citation type="submission" date="2014-09" db="EMBL/GenBank/DDBJ databases">
        <authorList>
            <person name="Sharma Rahul"/>
            <person name="Thines Marco"/>
        </authorList>
    </citation>
    <scope>NUCLEOTIDE SEQUENCE [LARGE SCALE GENOMIC DNA]</scope>
</reference>
<dbReference type="SUPFAM" id="SSF49303">
    <property type="entry name" value="beta-Galactosidase/glucuronidase domain"/>
    <property type="match status" value="1"/>
</dbReference>
<dbReference type="GO" id="GO:0005576">
    <property type="term" value="C:extracellular region"/>
    <property type="evidence" value="ECO:0007669"/>
    <property type="project" value="UniProtKB-SubCell"/>
</dbReference>
<evidence type="ECO:0000256" key="2">
    <source>
        <dbReference type="ARBA" id="ARBA00004613"/>
    </source>
</evidence>
<feature type="domain" description="Beta-mannosidase-like galactose-binding" evidence="14">
    <location>
        <begin position="99"/>
        <end position="282"/>
    </location>
</feature>
<name>A0A0P1BEE9_9BASI</name>
<dbReference type="SUPFAM" id="SSF49785">
    <property type="entry name" value="Galactose-binding domain-like"/>
    <property type="match status" value="1"/>
</dbReference>
<feature type="domain" description="Beta-mannosidase Ig-fold" evidence="13">
    <location>
        <begin position="969"/>
        <end position="1063"/>
    </location>
</feature>
<dbReference type="OrthoDB" id="2866996at2759"/>
<comment type="subcellular location">
    <subcellularLocation>
        <location evidence="2">Secreted</location>
    </subcellularLocation>
</comment>
<dbReference type="Gene3D" id="2.60.40.10">
    <property type="entry name" value="Immunoglobulins"/>
    <property type="match status" value="3"/>
</dbReference>
<dbReference type="GO" id="GO:0006516">
    <property type="term" value="P:glycoprotein catabolic process"/>
    <property type="evidence" value="ECO:0007669"/>
    <property type="project" value="TreeGrafter"/>
</dbReference>
<keyword evidence="9" id="KW-0325">Glycoprotein</keyword>
<feature type="chain" id="PRO_5006059441" description="Beta-mannosidase A" evidence="12">
    <location>
        <begin position="26"/>
        <end position="1065"/>
    </location>
</feature>
<dbReference type="SUPFAM" id="SSF51445">
    <property type="entry name" value="(Trans)glycosidases"/>
    <property type="match status" value="1"/>
</dbReference>
<dbReference type="GO" id="GO:0004567">
    <property type="term" value="F:beta-mannosidase activity"/>
    <property type="evidence" value="ECO:0007669"/>
    <property type="project" value="UniProtKB-EC"/>
</dbReference>
<protein>
    <recommendedName>
        <fullName evidence="6">Beta-mannosidase A</fullName>
        <ecNumber evidence="5">3.2.1.25</ecNumber>
    </recommendedName>
    <alternativeName>
        <fullName evidence="11">Mannanase A</fullName>
    </alternativeName>
</protein>
<dbReference type="InterPro" id="IPR036156">
    <property type="entry name" value="Beta-gal/glucu_dom_sf"/>
</dbReference>
<dbReference type="Gene3D" id="2.60.120.260">
    <property type="entry name" value="Galactose-binding domain-like"/>
    <property type="match status" value="1"/>
</dbReference>
<dbReference type="AlphaFoldDB" id="A0A0P1BEE9"/>
<evidence type="ECO:0000259" key="14">
    <source>
        <dbReference type="Pfam" id="PF22666"/>
    </source>
</evidence>
<dbReference type="Pfam" id="PF17753">
    <property type="entry name" value="Ig_mannosidase"/>
    <property type="match status" value="1"/>
</dbReference>
<evidence type="ECO:0000256" key="9">
    <source>
        <dbReference type="ARBA" id="ARBA00023180"/>
    </source>
</evidence>
<evidence type="ECO:0000256" key="1">
    <source>
        <dbReference type="ARBA" id="ARBA00000829"/>
    </source>
</evidence>
<dbReference type="Pfam" id="PF22666">
    <property type="entry name" value="Glyco_hydro_2_N2"/>
    <property type="match status" value="1"/>
</dbReference>
<evidence type="ECO:0000256" key="7">
    <source>
        <dbReference type="ARBA" id="ARBA00022525"/>
    </source>
</evidence>
<dbReference type="InterPro" id="IPR054593">
    <property type="entry name" value="Beta-mannosidase-like_N2"/>
</dbReference>
<dbReference type="Proteomes" id="UP000054845">
    <property type="component" value="Unassembled WGS sequence"/>
</dbReference>
<keyword evidence="12" id="KW-0732">Signal</keyword>
<evidence type="ECO:0000259" key="13">
    <source>
        <dbReference type="Pfam" id="PF17753"/>
    </source>
</evidence>
<keyword evidence="7" id="KW-0964">Secreted</keyword>
<dbReference type="InterPro" id="IPR041625">
    <property type="entry name" value="Beta-mannosidase_Ig"/>
</dbReference>
<dbReference type="UniPathway" id="UPA00280"/>
<evidence type="ECO:0000256" key="11">
    <source>
        <dbReference type="ARBA" id="ARBA00031061"/>
    </source>
</evidence>
<comment type="similarity">
    <text evidence="3">Belongs to the glycosyl hydrolase 2 family. Beta-mannosidase A subfamily.</text>
</comment>
<evidence type="ECO:0000256" key="12">
    <source>
        <dbReference type="SAM" id="SignalP"/>
    </source>
</evidence>
<evidence type="ECO:0000256" key="10">
    <source>
        <dbReference type="ARBA" id="ARBA00023295"/>
    </source>
</evidence>
<evidence type="ECO:0000313" key="16">
    <source>
        <dbReference type="Proteomes" id="UP000054845"/>
    </source>
</evidence>
<evidence type="ECO:0000256" key="3">
    <source>
        <dbReference type="ARBA" id="ARBA00007483"/>
    </source>
</evidence>
<proteinExistence type="inferred from homology"/>
<dbReference type="InterPro" id="IPR013783">
    <property type="entry name" value="Ig-like_fold"/>
</dbReference>
<evidence type="ECO:0000256" key="5">
    <source>
        <dbReference type="ARBA" id="ARBA00012754"/>
    </source>
</evidence>
<evidence type="ECO:0000256" key="4">
    <source>
        <dbReference type="ARBA" id="ARBA00011738"/>
    </source>
</evidence>
<accession>A0A0P1BEE9</accession>
<keyword evidence="16" id="KW-1185">Reference proteome</keyword>
<sequence length="1065" mass="117521">MISPLRSRVAFLLALAASTTFAVRAQTHEQRRSPTTYAGQEVDLSSAPEGVFGLSTRQTHAQELPLPAFIARDPKPVSRSEKESRTAGEESKAEIELSWWLTNTNGSISVPALFPSQAHLELLRAGIIDDPNVGLNEGTTRWVGEEPTWTYTASLAPLLPSLQKYARQILYFQGLDTICRVSIGNKSISSTNNQFRSWRFDVTDALRGVDPAAANITLAFDSALEYAKNESSKEPFFPNTQTMGFPSITTNNVYPNRIFVRKQSSDLGWDWGPAYVPAGPHKPAYLIGLGAAQAQDSTNDGQRSEIALQTRQHLNGTAPKEMFVYESGIEVYRKGQANNLPPDETAPWILNVTLGLWSTTNGSASVRLAIPELALKLDASNISAALSVGDNVGRWAAFEVPSDGASAPALWWPYKLGQPKLYDVDFELRPVGASSNAEATRWTKKTGFRTVWLDQSPVSPQDTAAGVLPGTYFRFVVNGKPNYIQGGSVTPFDVFYPRISTSVLKDQIDSAVAANQNLLRIWGGGSYQSTQFYDLADAAGMLVWSEALFASSLYPSYPVFADNVKIELAENVRRISQHPSNAIWVGNNEGELLRLFAPKKLPNGTAYEQQYDRFFDVDVREAIYANTRSISYSPSSSTLGYKSLNPYVPNYAAGPLAKRLLNIPLPDNGLAAGSLEWYYYDWTQNYNVSLFGAISKHARFIVEFGIHALASVHAYDRVLPRLEDFALNSTAVRVHTKHTPAGNLSYPWPADDGHGEMTHSVDLYLPPPTVHNNGTSIMNGDTGSRELFDKWAYSTQIMQADYTAQQLLYYRQGAARPENNFGAIFWQGNDVWPGASWSSKEFGGRWKPMHYLAARTADRVVPFALWNASAKTLDLWALSDSSEQQHVTANWTWYDWDGSPIVAPVSKEVHILAINGSALQLNETIPQTIIGAEGNTSVPAWLHLTLVSDQHGRSETFWTPPGTLQKAPLADPKMQVQATDEDAAFMISSPEDAKGAAPWVWLEHPEGVVGYFTEDLGPDSAPKASNLFWLTPGSSRRVKFVVQFDRTDGAWKRGVTARSVWNIAH</sequence>
<dbReference type="InterPro" id="IPR050887">
    <property type="entry name" value="Beta-mannosidase_GH2"/>
</dbReference>
<dbReference type="EMBL" id="CCYA01000243">
    <property type="protein sequence ID" value="CEH14504.1"/>
    <property type="molecule type" value="Genomic_DNA"/>
</dbReference>
<evidence type="ECO:0000256" key="8">
    <source>
        <dbReference type="ARBA" id="ARBA00022801"/>
    </source>
</evidence>
<dbReference type="PANTHER" id="PTHR43730">
    <property type="entry name" value="BETA-MANNOSIDASE"/>
    <property type="match status" value="1"/>
</dbReference>
<comment type="subunit">
    <text evidence="4">Homodimer.</text>
</comment>
<dbReference type="Gene3D" id="3.20.20.80">
    <property type="entry name" value="Glycosidases"/>
    <property type="match status" value="1"/>
</dbReference>
<feature type="signal peptide" evidence="12">
    <location>
        <begin position="1"/>
        <end position="25"/>
    </location>
</feature>